<keyword evidence="5 8" id="KW-1133">Transmembrane helix</keyword>
<evidence type="ECO:0000313" key="12">
    <source>
        <dbReference type="Proteomes" id="UP001304769"/>
    </source>
</evidence>
<feature type="domain" description="Acyltransferase 3" evidence="9">
    <location>
        <begin position="21"/>
        <end position="345"/>
    </location>
</feature>
<dbReference type="PANTHER" id="PTHR23028">
    <property type="entry name" value="ACETYLTRANSFERASE"/>
    <property type="match status" value="1"/>
</dbReference>
<feature type="transmembrane region" description="Helical" evidence="8">
    <location>
        <begin position="46"/>
        <end position="66"/>
    </location>
</feature>
<keyword evidence="4 8" id="KW-0812">Transmembrane</keyword>
<feature type="transmembrane region" description="Helical" evidence="8">
    <location>
        <begin position="305"/>
        <end position="323"/>
    </location>
</feature>
<evidence type="ECO:0000256" key="8">
    <source>
        <dbReference type="SAM" id="Phobius"/>
    </source>
</evidence>
<dbReference type="PANTHER" id="PTHR23028:SF53">
    <property type="entry name" value="ACYL_TRANSF_3 DOMAIN-CONTAINING PROTEIN"/>
    <property type="match status" value="1"/>
</dbReference>
<dbReference type="RefSeq" id="WP_323277165.1">
    <property type="nucleotide sequence ID" value="NZ_JAYGGQ010000001.1"/>
</dbReference>
<keyword evidence="3 11" id="KW-0808">Transferase</keyword>
<proteinExistence type="predicted"/>
<keyword evidence="2" id="KW-1003">Cell membrane</keyword>
<dbReference type="Pfam" id="PF19040">
    <property type="entry name" value="SGNH"/>
    <property type="match status" value="1"/>
</dbReference>
<feature type="transmembrane region" description="Helical" evidence="8">
    <location>
        <begin position="375"/>
        <end position="394"/>
    </location>
</feature>
<dbReference type="InterPro" id="IPR043968">
    <property type="entry name" value="SGNH"/>
</dbReference>
<evidence type="ECO:0000259" key="9">
    <source>
        <dbReference type="Pfam" id="PF01757"/>
    </source>
</evidence>
<feature type="transmembrane region" description="Helical" evidence="8">
    <location>
        <begin position="244"/>
        <end position="261"/>
    </location>
</feature>
<dbReference type="Gene3D" id="3.40.50.1110">
    <property type="entry name" value="SGNH hydrolase"/>
    <property type="match status" value="1"/>
</dbReference>
<feature type="transmembrane region" description="Helical" evidence="8">
    <location>
        <begin position="87"/>
        <end position="107"/>
    </location>
</feature>
<dbReference type="EMBL" id="JAYGGQ010000001">
    <property type="protein sequence ID" value="MEA5453402.1"/>
    <property type="molecule type" value="Genomic_DNA"/>
</dbReference>
<dbReference type="Pfam" id="PF01757">
    <property type="entry name" value="Acyl_transf_3"/>
    <property type="match status" value="1"/>
</dbReference>
<feature type="transmembrane region" description="Helical" evidence="8">
    <location>
        <begin position="183"/>
        <end position="206"/>
    </location>
</feature>
<accession>A0ABU5T1J0</accession>
<evidence type="ECO:0000256" key="3">
    <source>
        <dbReference type="ARBA" id="ARBA00022679"/>
    </source>
</evidence>
<evidence type="ECO:0000313" key="11">
    <source>
        <dbReference type="EMBL" id="MEA5453402.1"/>
    </source>
</evidence>
<evidence type="ECO:0000256" key="6">
    <source>
        <dbReference type="ARBA" id="ARBA00023136"/>
    </source>
</evidence>
<comment type="subcellular location">
    <subcellularLocation>
        <location evidence="1">Cell membrane</location>
        <topology evidence="1">Multi-pass membrane protein</topology>
    </subcellularLocation>
</comment>
<keyword evidence="6 8" id="KW-0472">Membrane</keyword>
<feature type="transmembrane region" description="Helical" evidence="8">
    <location>
        <begin position="267"/>
        <end position="284"/>
    </location>
</feature>
<dbReference type="EC" id="2.3.1.-" evidence="11"/>
<evidence type="ECO:0000256" key="5">
    <source>
        <dbReference type="ARBA" id="ARBA00022989"/>
    </source>
</evidence>
<protein>
    <submittedName>
        <fullName evidence="11">Acyltransferase family protein</fullName>
        <ecNumber evidence="11">2.3.1.-</ecNumber>
    </submittedName>
</protein>
<feature type="transmembrane region" description="Helical" evidence="8">
    <location>
        <begin position="218"/>
        <end position="237"/>
    </location>
</feature>
<feature type="transmembrane region" description="Helical" evidence="8">
    <location>
        <begin position="329"/>
        <end position="350"/>
    </location>
</feature>
<evidence type="ECO:0000256" key="2">
    <source>
        <dbReference type="ARBA" id="ARBA00022475"/>
    </source>
</evidence>
<keyword evidence="7 11" id="KW-0012">Acyltransferase</keyword>
<dbReference type="Proteomes" id="UP001304769">
    <property type="component" value="Unassembled WGS sequence"/>
</dbReference>
<evidence type="ECO:0000256" key="1">
    <source>
        <dbReference type="ARBA" id="ARBA00004651"/>
    </source>
</evidence>
<evidence type="ECO:0000256" key="7">
    <source>
        <dbReference type="ARBA" id="ARBA00023315"/>
    </source>
</evidence>
<gene>
    <name evidence="11" type="ORF">SPF06_01580</name>
</gene>
<dbReference type="GO" id="GO:0016746">
    <property type="term" value="F:acyltransferase activity"/>
    <property type="evidence" value="ECO:0007669"/>
    <property type="project" value="UniProtKB-KW"/>
</dbReference>
<reference evidence="11 12" key="1">
    <citation type="submission" date="2023-12" db="EMBL/GenBank/DDBJ databases">
        <title>Sinomonas terricola sp. nov, isolated from litchi orchard soil in Guangdong, PR China.</title>
        <authorList>
            <person name="Jiaxin W."/>
            <person name="Yang Z."/>
            <person name="Honghui Z."/>
        </authorList>
    </citation>
    <scope>NUCLEOTIDE SEQUENCE [LARGE SCALE GENOMIC DNA]</scope>
    <source>
        <strain evidence="11 12">JGH33</strain>
    </source>
</reference>
<dbReference type="InterPro" id="IPR036514">
    <property type="entry name" value="SGNH_hydro_sf"/>
</dbReference>
<name>A0ABU5T1J0_9MICC</name>
<evidence type="ECO:0000259" key="10">
    <source>
        <dbReference type="Pfam" id="PF19040"/>
    </source>
</evidence>
<keyword evidence="12" id="KW-1185">Reference proteome</keyword>
<feature type="domain" description="SGNH" evidence="10">
    <location>
        <begin position="458"/>
        <end position="684"/>
    </location>
</feature>
<sequence length="695" mass="73604">MTSAVGAVRQTQVAAESAKRAGIQGLRAVAVALVVSEHAFGFPRGGFTGVDVFFVISGYLISRILLGGLESARTVGLMRFYARRVRRIVPVAAVVAAATIAVAYLLWYRPRADQTLLDGLASVFWVANWHFAAMGTDYLAGSADPSPFQHYWSLSVEEQFYVFWPLCLVALTALGARLRRRPAVLAGGLAGIAAVGFAWATVLTALDAPLAYFDLVSRTWEFAVGALAAVLGDAGWVPATIRRWAPICGLGLILVGALLLTDHTPFPGPWAAVPVAGAAFVLLGTDASRGAFLITNAPMRYLGDISYSLYLWHFPVLVFAASLTGRPGWFSGLIALPLAAVLSIASYRWVEDPLRSSRWLRAWESPSANLRRHSMALGAALIAVVMGLAAFQFHPSRSFVMASRTVPAERAAATVSFQSGQEVSAAIRGASHPSAGVEPIPSFDELTPAQLSEEMERCSNDVSARPLRACESGRGPLRVAIMGDSVALSWAPLLERAFPEGTSFLGVGVASCSPWDLAHGARFSREGFVRDCAQARQLQFERIRAWSPDVVVVSSAAGAFSLQQGDETGVAGWAAGVARTVATLKTSARRVVVLGSPPVGEDPRACLNKVTGADGCRSSLRQVDVDKVTAERAGSTAAGGEYIDVTSWFCGADGKCPLTIGPYAVRVDSTHITAAMAQSLAPLLVAALERSSGSQ</sequence>
<feature type="transmembrane region" description="Helical" evidence="8">
    <location>
        <begin position="160"/>
        <end position="176"/>
    </location>
</feature>
<dbReference type="SUPFAM" id="SSF52266">
    <property type="entry name" value="SGNH hydrolase"/>
    <property type="match status" value="1"/>
</dbReference>
<organism evidence="11 12">
    <name type="scientific">Sinomonas terricola</name>
    <dbReference type="NCBI Taxonomy" id="3110330"/>
    <lineage>
        <taxon>Bacteria</taxon>
        <taxon>Bacillati</taxon>
        <taxon>Actinomycetota</taxon>
        <taxon>Actinomycetes</taxon>
        <taxon>Micrococcales</taxon>
        <taxon>Micrococcaceae</taxon>
        <taxon>Sinomonas</taxon>
    </lineage>
</organism>
<dbReference type="InterPro" id="IPR050879">
    <property type="entry name" value="Acyltransferase_3"/>
</dbReference>
<dbReference type="InterPro" id="IPR002656">
    <property type="entry name" value="Acyl_transf_3_dom"/>
</dbReference>
<evidence type="ECO:0000256" key="4">
    <source>
        <dbReference type="ARBA" id="ARBA00022692"/>
    </source>
</evidence>
<comment type="caution">
    <text evidence="11">The sequence shown here is derived from an EMBL/GenBank/DDBJ whole genome shotgun (WGS) entry which is preliminary data.</text>
</comment>